<gene>
    <name evidence="2" type="ORF">BRADI_3g10411v3</name>
</gene>
<proteinExistence type="predicted"/>
<dbReference type="Gramene" id="PNT66345">
    <property type="protein sequence ID" value="PNT66345"/>
    <property type="gene ID" value="BRADI_3g10411v3"/>
</dbReference>
<reference evidence="2" key="2">
    <citation type="submission" date="2017-06" db="EMBL/GenBank/DDBJ databases">
        <title>WGS assembly of Brachypodium distachyon.</title>
        <authorList>
            <consortium name="The International Brachypodium Initiative"/>
            <person name="Lucas S."/>
            <person name="Harmon-Smith M."/>
            <person name="Lail K."/>
            <person name="Tice H."/>
            <person name="Grimwood J."/>
            <person name="Bruce D."/>
            <person name="Barry K."/>
            <person name="Shu S."/>
            <person name="Lindquist E."/>
            <person name="Wang M."/>
            <person name="Pitluck S."/>
            <person name="Vogel J.P."/>
            <person name="Garvin D.F."/>
            <person name="Mockler T.C."/>
            <person name="Schmutz J."/>
            <person name="Rokhsar D."/>
            <person name="Bevan M.W."/>
        </authorList>
    </citation>
    <scope>NUCLEOTIDE SEQUENCE</scope>
    <source>
        <strain evidence="2">Bd21</strain>
    </source>
</reference>
<dbReference type="OrthoDB" id="685502at2759"/>
<reference evidence="3" key="3">
    <citation type="submission" date="2018-08" db="UniProtKB">
        <authorList>
            <consortium name="EnsemblPlants"/>
        </authorList>
    </citation>
    <scope>IDENTIFICATION</scope>
    <source>
        <strain evidence="3">cv. Bd21</strain>
    </source>
</reference>
<dbReference type="EMBL" id="CM000882">
    <property type="protein sequence ID" value="PNT66345.1"/>
    <property type="molecule type" value="Genomic_DNA"/>
</dbReference>
<dbReference type="InParanoid" id="A0A2K2CWF1"/>
<feature type="transmembrane region" description="Helical" evidence="1">
    <location>
        <begin position="26"/>
        <end position="47"/>
    </location>
</feature>
<name>A0A2K2CWF1_BRADI</name>
<protein>
    <recommendedName>
        <fullName evidence="5">WAT1-related protein</fullName>
    </recommendedName>
</protein>
<organism evidence="2">
    <name type="scientific">Brachypodium distachyon</name>
    <name type="common">Purple false brome</name>
    <name type="synonym">Trachynia distachya</name>
    <dbReference type="NCBI Taxonomy" id="15368"/>
    <lineage>
        <taxon>Eukaryota</taxon>
        <taxon>Viridiplantae</taxon>
        <taxon>Streptophyta</taxon>
        <taxon>Embryophyta</taxon>
        <taxon>Tracheophyta</taxon>
        <taxon>Spermatophyta</taxon>
        <taxon>Magnoliopsida</taxon>
        <taxon>Liliopsida</taxon>
        <taxon>Poales</taxon>
        <taxon>Poaceae</taxon>
        <taxon>BOP clade</taxon>
        <taxon>Pooideae</taxon>
        <taxon>Stipodae</taxon>
        <taxon>Brachypodieae</taxon>
        <taxon>Brachypodium</taxon>
    </lineage>
</organism>
<sequence length="72" mass="7812">MLGAQFIKTAMVLLFKLALNDGMPPFVLITYRSLIGAAVVAPMAVICEREMFKKTNLVALGWICISATMGYG</sequence>
<evidence type="ECO:0000256" key="1">
    <source>
        <dbReference type="SAM" id="Phobius"/>
    </source>
</evidence>
<evidence type="ECO:0000313" key="2">
    <source>
        <dbReference type="EMBL" id="PNT66345.1"/>
    </source>
</evidence>
<keyword evidence="1" id="KW-0472">Membrane</keyword>
<keyword evidence="1" id="KW-0812">Transmembrane</keyword>
<dbReference type="Proteomes" id="UP000008810">
    <property type="component" value="Chromosome 3"/>
</dbReference>
<evidence type="ECO:0000313" key="3">
    <source>
        <dbReference type="EnsemblPlants" id="PNT66345"/>
    </source>
</evidence>
<dbReference type="EnsemblPlants" id="PNT66345">
    <property type="protein sequence ID" value="PNT66345"/>
    <property type="gene ID" value="BRADI_3g10411v3"/>
</dbReference>
<accession>A0A2K2CWF1</accession>
<keyword evidence="1" id="KW-1133">Transmembrane helix</keyword>
<evidence type="ECO:0008006" key="5">
    <source>
        <dbReference type="Google" id="ProtNLM"/>
    </source>
</evidence>
<reference evidence="2 3" key="1">
    <citation type="journal article" date="2010" name="Nature">
        <title>Genome sequencing and analysis of the model grass Brachypodium distachyon.</title>
        <authorList>
            <consortium name="International Brachypodium Initiative"/>
        </authorList>
    </citation>
    <scope>NUCLEOTIDE SEQUENCE [LARGE SCALE GENOMIC DNA]</scope>
    <source>
        <strain evidence="2 3">Bd21</strain>
    </source>
</reference>
<dbReference type="AlphaFoldDB" id="A0A2K2CWF1"/>
<evidence type="ECO:0000313" key="4">
    <source>
        <dbReference type="Proteomes" id="UP000008810"/>
    </source>
</evidence>
<keyword evidence="4" id="KW-1185">Reference proteome</keyword>